<reference evidence="3" key="1">
    <citation type="submission" date="2018-05" db="EMBL/GenBank/DDBJ databases">
        <authorList>
            <person name="Lanie J.A."/>
            <person name="Ng W.-L."/>
            <person name="Kazmierczak K.M."/>
            <person name="Andrzejewski T.M."/>
            <person name="Davidsen T.M."/>
            <person name="Wayne K.J."/>
            <person name="Tettelin H."/>
            <person name="Glass J.I."/>
            <person name="Rusch D."/>
            <person name="Podicherti R."/>
            <person name="Tsui H.-C.T."/>
            <person name="Winkler M.E."/>
        </authorList>
    </citation>
    <scope>NUCLEOTIDE SEQUENCE</scope>
</reference>
<evidence type="ECO:0000256" key="1">
    <source>
        <dbReference type="ARBA" id="ARBA00017693"/>
    </source>
</evidence>
<organism evidence="3">
    <name type="scientific">marine metagenome</name>
    <dbReference type="NCBI Taxonomy" id="408172"/>
    <lineage>
        <taxon>unclassified sequences</taxon>
        <taxon>metagenomes</taxon>
        <taxon>ecological metagenomes</taxon>
    </lineage>
</organism>
<evidence type="ECO:0000313" key="3">
    <source>
        <dbReference type="EMBL" id="SUZ84004.1"/>
    </source>
</evidence>
<dbReference type="Pfam" id="PF04379">
    <property type="entry name" value="DUF525"/>
    <property type="match status" value="1"/>
</dbReference>
<dbReference type="InterPro" id="IPR050718">
    <property type="entry name" value="ApaG-like"/>
</dbReference>
<feature type="domain" description="ApaG" evidence="2">
    <location>
        <begin position="3"/>
        <end position="127"/>
    </location>
</feature>
<dbReference type="SUPFAM" id="SSF110069">
    <property type="entry name" value="ApaG-like"/>
    <property type="match status" value="1"/>
</dbReference>
<dbReference type="Gene3D" id="2.60.40.1470">
    <property type="entry name" value="ApaG domain"/>
    <property type="match status" value="1"/>
</dbReference>
<evidence type="ECO:0000259" key="2">
    <source>
        <dbReference type="PROSITE" id="PS51087"/>
    </source>
</evidence>
<dbReference type="PANTHER" id="PTHR47191">
    <property type="entry name" value="OS05G0170800 PROTEIN"/>
    <property type="match status" value="1"/>
</dbReference>
<protein>
    <recommendedName>
        <fullName evidence="1">Protein ApaG</fullName>
    </recommendedName>
</protein>
<dbReference type="HAMAP" id="MF_00791">
    <property type="entry name" value="ApaG"/>
    <property type="match status" value="1"/>
</dbReference>
<sequence>MEEAITEGVQVQVEAFYLETHSLPEEDHYVFAYRIRLKNLSQRTVQLLRRHWIITDSNGETNEVRGEGVVGDQPVLEPDQEYEYTSGSHLKSPVGTMQGSYQMTTTDGEEFEVTIPCFTLAIPGVIN</sequence>
<dbReference type="NCBIfam" id="NF003967">
    <property type="entry name" value="PRK05461.1"/>
    <property type="match status" value="1"/>
</dbReference>
<accession>A0A381QYF3</accession>
<name>A0A381QYF3_9ZZZZ</name>
<dbReference type="PANTHER" id="PTHR47191:SF2">
    <property type="entry name" value="OS05G0170800 PROTEIN"/>
    <property type="match status" value="1"/>
</dbReference>
<dbReference type="PROSITE" id="PS51087">
    <property type="entry name" value="APAG"/>
    <property type="match status" value="1"/>
</dbReference>
<dbReference type="InterPro" id="IPR036767">
    <property type="entry name" value="ApaG_sf"/>
</dbReference>
<dbReference type="EMBL" id="UINC01001576">
    <property type="protein sequence ID" value="SUZ84004.1"/>
    <property type="molecule type" value="Genomic_DNA"/>
</dbReference>
<gene>
    <name evidence="3" type="ORF">METZ01_LOCUS36858</name>
</gene>
<dbReference type="InterPro" id="IPR023065">
    <property type="entry name" value="Uncharacterised_ApaG"/>
</dbReference>
<dbReference type="InterPro" id="IPR007474">
    <property type="entry name" value="ApaG_domain"/>
</dbReference>
<dbReference type="AlphaFoldDB" id="A0A381QYF3"/>
<proteinExistence type="inferred from homology"/>